<evidence type="ECO:0000313" key="4">
    <source>
        <dbReference type="EMBL" id="GBM72068.1"/>
    </source>
</evidence>
<evidence type="ECO:0000313" key="2">
    <source>
        <dbReference type="EMBL" id="GBM71991.1"/>
    </source>
</evidence>
<dbReference type="EMBL" id="BGPR01184186">
    <property type="protein sequence ID" value="GBM71975.1"/>
    <property type="molecule type" value="Genomic_DNA"/>
</dbReference>
<keyword evidence="5" id="KW-1185">Reference proteome</keyword>
<dbReference type="EMBL" id="BGPR01184203">
    <property type="protein sequence ID" value="GBM72027.1"/>
    <property type="molecule type" value="Genomic_DNA"/>
</dbReference>
<reference evidence="1 5" key="1">
    <citation type="journal article" date="2019" name="Sci. Rep.">
        <title>Orb-weaving spider Araneus ventricosus genome elucidates the spidroin gene catalogue.</title>
        <authorList>
            <person name="Kono N."/>
            <person name="Nakamura H."/>
            <person name="Ohtoshi R."/>
            <person name="Moran D.A.P."/>
            <person name="Shinohara A."/>
            <person name="Yoshida Y."/>
            <person name="Fujiwara M."/>
            <person name="Mori M."/>
            <person name="Tomita M."/>
            <person name="Arakawa K."/>
        </authorList>
    </citation>
    <scope>NUCLEOTIDE SEQUENCE [LARGE SCALE GENOMIC DNA]</scope>
</reference>
<dbReference type="AlphaFoldDB" id="A0A4Y2I317"/>
<proteinExistence type="predicted"/>
<gene>
    <name evidence="4" type="ORF">AVEN_155340_1</name>
    <name evidence="2" type="ORF">AVEN_16554_1</name>
    <name evidence="1" type="ORF">AVEN_251576_1</name>
    <name evidence="3" type="ORF">AVEN_64201_1</name>
</gene>
<accession>A0A4Y2I317</accession>
<dbReference type="EMBL" id="BGPR01184218">
    <property type="protein sequence ID" value="GBM72068.1"/>
    <property type="molecule type" value="Genomic_DNA"/>
</dbReference>
<comment type="caution">
    <text evidence="1">The sequence shown here is derived from an EMBL/GenBank/DDBJ whole genome shotgun (WGS) entry which is preliminary data.</text>
</comment>
<evidence type="ECO:0000313" key="1">
    <source>
        <dbReference type="EMBL" id="GBM71975.1"/>
    </source>
</evidence>
<protein>
    <submittedName>
        <fullName evidence="1">Uncharacterized protein</fullName>
    </submittedName>
</protein>
<evidence type="ECO:0000313" key="5">
    <source>
        <dbReference type="Proteomes" id="UP000499080"/>
    </source>
</evidence>
<sequence>MKRLEAIVWDRPRDFEPRSPELAPPSPNIRTTTEAGRLTHARFNAHQTHNHGGSSVESGFEPGALRLQTRDLPFCVWIRSQRRESSVNFGPLVFDL</sequence>
<organism evidence="1 5">
    <name type="scientific">Araneus ventricosus</name>
    <name type="common">Orbweaver spider</name>
    <name type="synonym">Epeira ventricosa</name>
    <dbReference type="NCBI Taxonomy" id="182803"/>
    <lineage>
        <taxon>Eukaryota</taxon>
        <taxon>Metazoa</taxon>
        <taxon>Ecdysozoa</taxon>
        <taxon>Arthropoda</taxon>
        <taxon>Chelicerata</taxon>
        <taxon>Arachnida</taxon>
        <taxon>Araneae</taxon>
        <taxon>Araneomorphae</taxon>
        <taxon>Entelegynae</taxon>
        <taxon>Araneoidea</taxon>
        <taxon>Araneidae</taxon>
        <taxon>Araneus</taxon>
    </lineage>
</organism>
<evidence type="ECO:0000313" key="3">
    <source>
        <dbReference type="EMBL" id="GBM72027.1"/>
    </source>
</evidence>
<dbReference type="Proteomes" id="UP000499080">
    <property type="component" value="Unassembled WGS sequence"/>
</dbReference>
<dbReference type="EMBL" id="BGPR01184190">
    <property type="protein sequence ID" value="GBM71991.1"/>
    <property type="molecule type" value="Genomic_DNA"/>
</dbReference>
<name>A0A4Y2I317_ARAVE</name>